<dbReference type="InterPro" id="IPR027396">
    <property type="entry name" value="DsrEFH-like"/>
</dbReference>
<feature type="chain" id="PRO_5045348990" evidence="1">
    <location>
        <begin position="18"/>
        <end position="179"/>
    </location>
</feature>
<dbReference type="EMBL" id="CP145607">
    <property type="protein sequence ID" value="WWM70420.1"/>
    <property type="molecule type" value="Genomic_DNA"/>
</dbReference>
<dbReference type="PANTHER" id="PTHR37691">
    <property type="entry name" value="BLR3518 PROTEIN"/>
    <property type="match status" value="1"/>
</dbReference>
<evidence type="ECO:0000313" key="3">
    <source>
        <dbReference type="Proteomes" id="UP001382935"/>
    </source>
</evidence>
<name>A0ABZ2G0E0_9SPHN</name>
<dbReference type="Gene3D" id="3.40.1260.10">
    <property type="entry name" value="DsrEFH-like"/>
    <property type="match status" value="1"/>
</dbReference>
<dbReference type="SUPFAM" id="SSF75169">
    <property type="entry name" value="DsrEFH-like"/>
    <property type="match status" value="1"/>
</dbReference>
<dbReference type="RefSeq" id="WP_338503170.1">
    <property type="nucleotide sequence ID" value="NZ_CP145607.1"/>
</dbReference>
<evidence type="ECO:0000256" key="1">
    <source>
        <dbReference type="SAM" id="SignalP"/>
    </source>
</evidence>
<proteinExistence type="predicted"/>
<dbReference type="Pfam" id="PF02635">
    <property type="entry name" value="DsrE"/>
    <property type="match status" value="1"/>
</dbReference>
<dbReference type="Proteomes" id="UP001382935">
    <property type="component" value="Chromosome"/>
</dbReference>
<keyword evidence="3" id="KW-1185">Reference proteome</keyword>
<sequence length="179" mass="18866">MIAPAMLSFLAAVSLDAAEAMNERSSPAIARYGSIVPVPGAAMRADPKLNYRVAFSVTKAATRSDQINPGLEKVARYVNLLRAEGVPGRRVSIVVAVHGAATSSLLTDEAHVLRYRSPNPNVELVTGLREAGVSVHVCGQALAGQKIERTSILPGVLVDLSALVTLTTLQLKGWALVTD</sequence>
<evidence type="ECO:0000313" key="2">
    <source>
        <dbReference type="EMBL" id="WWM70420.1"/>
    </source>
</evidence>
<reference evidence="2 3" key="1">
    <citation type="submission" date="2024-02" db="EMBL/GenBank/DDBJ databases">
        <title>Full genome sequence of Sphingomonas kaistensis.</title>
        <authorList>
            <person name="Poletto B.L."/>
            <person name="Silva G."/>
            <person name="Galante D."/>
            <person name="Campos K.R."/>
            <person name="Santos M.B.N."/>
            <person name="Sacchi C.T."/>
        </authorList>
    </citation>
    <scope>NUCLEOTIDE SEQUENCE [LARGE SCALE GENOMIC DNA]</scope>
    <source>
        <strain evidence="2 3">MA4R</strain>
    </source>
</reference>
<gene>
    <name evidence="2" type="ORF">V6R86_06955</name>
</gene>
<keyword evidence="1" id="KW-0732">Signal</keyword>
<dbReference type="InterPro" id="IPR003787">
    <property type="entry name" value="Sulphur_relay_DsrE/F-like"/>
</dbReference>
<organism evidence="2 3">
    <name type="scientific">Sphingomonas kaistensis</name>
    <dbReference type="NCBI Taxonomy" id="298708"/>
    <lineage>
        <taxon>Bacteria</taxon>
        <taxon>Pseudomonadati</taxon>
        <taxon>Pseudomonadota</taxon>
        <taxon>Alphaproteobacteria</taxon>
        <taxon>Sphingomonadales</taxon>
        <taxon>Sphingomonadaceae</taxon>
        <taxon>Sphingomonas</taxon>
    </lineage>
</organism>
<protein>
    <submittedName>
        <fullName evidence="2">DsrE family protein</fullName>
    </submittedName>
</protein>
<dbReference type="PANTHER" id="PTHR37691:SF1">
    <property type="entry name" value="BLR3518 PROTEIN"/>
    <property type="match status" value="1"/>
</dbReference>
<feature type="signal peptide" evidence="1">
    <location>
        <begin position="1"/>
        <end position="17"/>
    </location>
</feature>
<accession>A0ABZ2G0E0</accession>